<dbReference type="OrthoDB" id="480426at2"/>
<accession>A0A6L6PTH4</accession>
<proteinExistence type="inferred from homology"/>
<organism evidence="3 4">
    <name type="scientific">Pseudoduganella ginsengisoli</name>
    <dbReference type="NCBI Taxonomy" id="1462440"/>
    <lineage>
        <taxon>Bacteria</taxon>
        <taxon>Pseudomonadati</taxon>
        <taxon>Pseudomonadota</taxon>
        <taxon>Betaproteobacteria</taxon>
        <taxon>Burkholderiales</taxon>
        <taxon>Oxalobacteraceae</taxon>
        <taxon>Telluria group</taxon>
        <taxon>Pseudoduganella</taxon>
    </lineage>
</organism>
<dbReference type="Gene3D" id="3.40.390.10">
    <property type="entry name" value="Collagenase (Catalytic Domain)"/>
    <property type="match status" value="1"/>
</dbReference>
<dbReference type="Pfam" id="PF00353">
    <property type="entry name" value="HemolysinCabind"/>
    <property type="match status" value="2"/>
</dbReference>
<evidence type="ECO:0000313" key="4">
    <source>
        <dbReference type="Proteomes" id="UP000484015"/>
    </source>
</evidence>
<dbReference type="GO" id="GO:0008270">
    <property type="term" value="F:zinc ion binding"/>
    <property type="evidence" value="ECO:0007669"/>
    <property type="project" value="InterPro"/>
</dbReference>
<reference evidence="3 4" key="1">
    <citation type="submission" date="2019-11" db="EMBL/GenBank/DDBJ databases">
        <title>Type strains purchased from KCTC, JCM and DSMZ.</title>
        <authorList>
            <person name="Lu H."/>
        </authorList>
    </citation>
    <scope>NUCLEOTIDE SEQUENCE [LARGE SCALE GENOMIC DNA]</scope>
    <source>
        <strain evidence="3 4">KCTC 42409</strain>
    </source>
</reference>
<dbReference type="InterPro" id="IPR024079">
    <property type="entry name" value="MetalloPept_cat_dom_sf"/>
</dbReference>
<dbReference type="SUPFAM" id="SSF51120">
    <property type="entry name" value="beta-Roll"/>
    <property type="match status" value="2"/>
</dbReference>
<dbReference type="InterPro" id="IPR001343">
    <property type="entry name" value="Hemolysn_Ca-bd"/>
</dbReference>
<dbReference type="Proteomes" id="UP000484015">
    <property type="component" value="Unassembled WGS sequence"/>
</dbReference>
<dbReference type="GO" id="GO:0008237">
    <property type="term" value="F:metallopeptidase activity"/>
    <property type="evidence" value="ECO:0007669"/>
    <property type="project" value="InterPro"/>
</dbReference>
<dbReference type="InterPro" id="IPR038255">
    <property type="entry name" value="PBS_linker_sf"/>
</dbReference>
<dbReference type="Gene3D" id="1.10.3130.20">
    <property type="entry name" value="Phycobilisome linker domain"/>
    <property type="match status" value="1"/>
</dbReference>
<gene>
    <name evidence="3" type="ORF">GM668_01685</name>
</gene>
<sequence length="523" mass="55461">MMATIPDVTQPQLSGLNYIDALLGKGPHWNYVGAGNSISYTFSIASGNQASNNHLQSPISVFSAQQQDGARAALAYLSSVTGIQFIETSDGEVAQLHFANADVVDDYSGWCSWTYRYHYDGNQEITSYTASAYVYLDNVQYARTTSVLTSGYGQELVLHELGHAMGLKHSFDGDIVLPAATDNNEHTLMSYTHIGPNKTAYSEYDLAALKWLYGGDGLGGALGEGTGARWLAGTSVADALTGTAGNDTLEGDGGNDLLNGGDGTDTAYYNGVRSAYAIAQVDAVTWSVTGAEGTDTLTNMEMLRFADMTIPLSLAATASVTGTSANDVLAATAGNNTIDGGAGTDTVAFSGNRANFTVTKSAAGFTVTDDAGNGGTDQLANVERLMFADKMVGLDIDGVGGQAYRLYQAAFNRAPDLKGLGYWISQMDHGASQRDVAASFVASSEFTALYGENPTNFAFLTKLYNNVLQRAPEQAGLDYWLDVMNKGAATRSEVLGFFSEANENKDLVIKIIANGFDYTLWQG</sequence>
<dbReference type="RefSeq" id="WP_155437192.1">
    <property type="nucleotide sequence ID" value="NZ_WNLA01000001.1"/>
</dbReference>
<evidence type="ECO:0000313" key="3">
    <source>
        <dbReference type="EMBL" id="MTW00790.1"/>
    </source>
</evidence>
<dbReference type="Gene3D" id="2.150.10.10">
    <property type="entry name" value="Serralysin-like metalloprotease, C-terminal"/>
    <property type="match status" value="1"/>
</dbReference>
<dbReference type="EMBL" id="WNLA01000001">
    <property type="protein sequence ID" value="MTW00790.1"/>
    <property type="molecule type" value="Genomic_DNA"/>
</dbReference>
<evidence type="ECO:0000256" key="1">
    <source>
        <dbReference type="ARBA" id="ARBA00009490"/>
    </source>
</evidence>
<dbReference type="InterPro" id="IPR011049">
    <property type="entry name" value="Serralysin-like_metalloprot_C"/>
</dbReference>
<feature type="domain" description="Peptidase metallopeptidase" evidence="2">
    <location>
        <begin position="25"/>
        <end position="215"/>
    </location>
</feature>
<protein>
    <submittedName>
        <fullName evidence="3">DUF4214 domain-containing protein</fullName>
    </submittedName>
</protein>
<dbReference type="GO" id="GO:0005509">
    <property type="term" value="F:calcium ion binding"/>
    <property type="evidence" value="ECO:0007669"/>
    <property type="project" value="InterPro"/>
</dbReference>
<comment type="similarity">
    <text evidence="1">Belongs to the peptidase M10B family.</text>
</comment>
<dbReference type="InterPro" id="IPR018511">
    <property type="entry name" value="Hemolysin-typ_Ca-bd_CS"/>
</dbReference>
<dbReference type="PRINTS" id="PR00313">
    <property type="entry name" value="CABNDNGRPT"/>
</dbReference>
<dbReference type="PROSITE" id="PS00330">
    <property type="entry name" value="HEMOLYSIN_CALCIUM"/>
    <property type="match status" value="1"/>
</dbReference>
<dbReference type="AlphaFoldDB" id="A0A6L6PTH4"/>
<dbReference type="Pfam" id="PF13946">
    <property type="entry name" value="DUF4214"/>
    <property type="match status" value="1"/>
</dbReference>
<dbReference type="GO" id="GO:0006508">
    <property type="term" value="P:proteolysis"/>
    <property type="evidence" value="ECO:0007669"/>
    <property type="project" value="InterPro"/>
</dbReference>
<keyword evidence="4" id="KW-1185">Reference proteome</keyword>
<name>A0A6L6PTH4_9BURK</name>
<dbReference type="InterPro" id="IPR006026">
    <property type="entry name" value="Peptidase_Metallo"/>
</dbReference>
<comment type="caution">
    <text evidence="3">The sequence shown here is derived from an EMBL/GenBank/DDBJ whole genome shotgun (WGS) entry which is preliminary data.</text>
</comment>
<evidence type="ECO:0000259" key="2">
    <source>
        <dbReference type="SMART" id="SM00235"/>
    </source>
</evidence>
<dbReference type="InterPro" id="IPR025282">
    <property type="entry name" value="DUF4214"/>
</dbReference>
<dbReference type="SUPFAM" id="SSF55486">
    <property type="entry name" value="Metalloproteases ('zincins'), catalytic domain"/>
    <property type="match status" value="1"/>
</dbReference>
<dbReference type="SMART" id="SM00235">
    <property type="entry name" value="ZnMc"/>
    <property type="match status" value="1"/>
</dbReference>